<dbReference type="Pfam" id="PF07715">
    <property type="entry name" value="Plug"/>
    <property type="match status" value="1"/>
</dbReference>
<evidence type="ECO:0000313" key="7">
    <source>
        <dbReference type="EMBL" id="ALH81903.1"/>
    </source>
</evidence>
<evidence type="ECO:0000259" key="6">
    <source>
        <dbReference type="Pfam" id="PF25183"/>
    </source>
</evidence>
<accession>A0A0N9UY60</accession>
<gene>
    <name evidence="7" type="ORF">AN936_16525</name>
</gene>
<dbReference type="InterPro" id="IPR012910">
    <property type="entry name" value="Plug_dom"/>
</dbReference>
<feature type="domain" description="TonB-dependent transporter Oar-like beta-barrel" evidence="6">
    <location>
        <begin position="247"/>
        <end position="315"/>
    </location>
</feature>
<evidence type="ECO:0000313" key="8">
    <source>
        <dbReference type="Proteomes" id="UP000058074"/>
    </source>
</evidence>
<evidence type="ECO:0000256" key="2">
    <source>
        <dbReference type="ARBA" id="ARBA00023136"/>
    </source>
</evidence>
<dbReference type="KEGG" id="smag:AN936_16525"/>
<evidence type="ECO:0000256" key="3">
    <source>
        <dbReference type="ARBA" id="ARBA00023237"/>
    </source>
</evidence>
<dbReference type="Gene3D" id="2.60.40.1120">
    <property type="entry name" value="Carboxypeptidase-like, regulatory domain"/>
    <property type="match status" value="1"/>
</dbReference>
<feature type="signal peptide" evidence="4">
    <location>
        <begin position="1"/>
        <end position="21"/>
    </location>
</feature>
<comment type="subcellular location">
    <subcellularLocation>
        <location evidence="1">Cell outer membrane</location>
    </subcellularLocation>
</comment>
<dbReference type="Pfam" id="PF25183">
    <property type="entry name" value="OMP_b-brl_4"/>
    <property type="match status" value="2"/>
</dbReference>
<dbReference type="Proteomes" id="UP000058074">
    <property type="component" value="Chromosome"/>
</dbReference>
<evidence type="ECO:0008006" key="9">
    <source>
        <dbReference type="Google" id="ProtNLM"/>
    </source>
</evidence>
<reference evidence="7 8" key="1">
    <citation type="journal article" date="2015" name="Genome Announc.">
        <title>Complete Genome Sequence of Polypropylene Glycol- and Polyethylene Glycol-Degrading Sphingopyxis macrogoltabida Strain EY-1.</title>
        <authorList>
            <person name="Ohtsubo Y."/>
            <person name="Nagata Y."/>
            <person name="Numata M."/>
            <person name="Tsuchikane K."/>
            <person name="Hosoyama A."/>
            <person name="Yamazoe A."/>
            <person name="Tsuda M."/>
            <person name="Fujita N."/>
            <person name="Kawai F."/>
        </authorList>
    </citation>
    <scope>NUCLEOTIDE SEQUENCE [LARGE SCALE GENOMIC DNA]</scope>
    <source>
        <strain evidence="7 8">EY-1</strain>
    </source>
</reference>
<sequence>MKLRYSIAASLMAIGAATAIAAPAQAQQITTGIQGQVSDDSGAAIGGATVVVTDTRTGAARTITTGADGRFAATGLVTGGPYSIAVSADSFEGQTIQDVYTSLQGNTNLAFSLASGGGEIVVTGTRVKVTQLAVGPGVSFNTEVLQSAPTFNRDLRDIIRLDPRVSLDRDDGGSGQDRISCLGGNDRGNAFTVDGISQGDIYGLNDTGFSSRSSTPIPYDAIRETQVQFAPFDVDYGQFTGCAINAVTKSGTNDYHFGGFFEYSDNGMRGDNVKGIGVAPIEADKRWGVYLGGPVIKDRLFLFGAFERQRAGQPQDEGPSGADYPTEMPGVSKAQFDEIRGEINRIYGVDTGDLVYSRPYKNDRYFVRADWQINDDHRLEGTFQRLEETTLRGDDLATTGTFANTAVGRNTFLLSGTTSNYYSGRLYSQWSDRFSTELRFSRSEVRDIQDPFGGGEAQSANPIPRIIVGVDNGADAPAGVVSAGPGFSRTANDLRTNVNQYRAVGRIDAGAHQIKFGAELSQASLFNLFVQNATGTLVFRNIDDLRAGLLSPGSNTTTSAANVVGGTAIGAYGNFSPSGDINDLAARFKRSIYSVFVQDEWEINSQLKAVGGVRVEWYDGGHPEANPNFMARYGFANTASFSNLSPVVMPRLALTYDADDFAIFGRPQFRAGVGIFSGGDPVVWFGNAFQNNGYQGEGRSTDAPCAGQLDVVNDAGQYTGLPECVVTAGTANASRGLGDTQSIDPNIKMPTVLRANAGFSSELNFAPSGFFSGWNLTVDYIYSRYRNPFNIIDLSQTPDIRKGLDGYMIDGRPIYAAIDPTVAGCNAQLTGVSPVPVWQNVTDACFATSRDDELMLTNARGYSSQVASFLLSKNFAGGLFTSGGAVDFSVGYAFTDSNDRRSMYNSTAGSNFDNTAAFDRQLLPASRSFYSSKHNITAQLFFTENFFSDLKTKLGLTFVGRSGRPYSLTFSDGGVFADSSSGNDNALIYLPTGIDDPNISADSDMDVVEGLVDFANGLGCARKYIGRTVPRNSCSNDWYFDVDLSFSQVIPGPGRLFGKNDKLKLYATVDNFLNLLDNGWNVQRRRNYLGFQDLAKVSVGEDGRYLFVPSSASNPGYTNYDADNQINFSSSLWRIKVGVSYEF</sequence>
<evidence type="ECO:0000256" key="1">
    <source>
        <dbReference type="ARBA" id="ARBA00004442"/>
    </source>
</evidence>
<keyword evidence="4" id="KW-0732">Signal</keyword>
<dbReference type="PATRIC" id="fig|33050.5.peg.3427"/>
<dbReference type="InterPro" id="IPR057601">
    <property type="entry name" value="Oar-like_b-barrel"/>
</dbReference>
<name>A0A0N9UY60_SPHMC</name>
<dbReference type="InterPro" id="IPR036942">
    <property type="entry name" value="Beta-barrel_TonB_sf"/>
</dbReference>
<evidence type="ECO:0000259" key="5">
    <source>
        <dbReference type="Pfam" id="PF07715"/>
    </source>
</evidence>
<proteinExistence type="predicted"/>
<dbReference type="OrthoDB" id="9768147at2"/>
<feature type="domain" description="TonB-dependent transporter Oar-like beta-barrel" evidence="6">
    <location>
        <begin position="359"/>
        <end position="1051"/>
    </location>
</feature>
<feature type="chain" id="PRO_5006039146" description="TonB-dependent receptor" evidence="4">
    <location>
        <begin position="22"/>
        <end position="1143"/>
    </location>
</feature>
<dbReference type="GO" id="GO:0009279">
    <property type="term" value="C:cell outer membrane"/>
    <property type="evidence" value="ECO:0007669"/>
    <property type="project" value="UniProtKB-SubCell"/>
</dbReference>
<dbReference type="EMBL" id="CP012700">
    <property type="protein sequence ID" value="ALH81903.1"/>
    <property type="molecule type" value="Genomic_DNA"/>
</dbReference>
<dbReference type="SUPFAM" id="SSF49464">
    <property type="entry name" value="Carboxypeptidase regulatory domain-like"/>
    <property type="match status" value="1"/>
</dbReference>
<dbReference type="Pfam" id="PF13620">
    <property type="entry name" value="CarboxypepD_reg"/>
    <property type="match status" value="1"/>
</dbReference>
<evidence type="ECO:0000256" key="4">
    <source>
        <dbReference type="SAM" id="SignalP"/>
    </source>
</evidence>
<dbReference type="InterPro" id="IPR008969">
    <property type="entry name" value="CarboxyPept-like_regulatory"/>
</dbReference>
<feature type="domain" description="TonB-dependent receptor plug" evidence="5">
    <location>
        <begin position="152"/>
        <end position="238"/>
    </location>
</feature>
<dbReference type="AlphaFoldDB" id="A0A0N9UY60"/>
<dbReference type="SUPFAM" id="SSF56935">
    <property type="entry name" value="Porins"/>
    <property type="match status" value="1"/>
</dbReference>
<organism evidence="7 8">
    <name type="scientific">Sphingopyxis macrogoltabida</name>
    <name type="common">Sphingomonas macrogoltabidus</name>
    <dbReference type="NCBI Taxonomy" id="33050"/>
    <lineage>
        <taxon>Bacteria</taxon>
        <taxon>Pseudomonadati</taxon>
        <taxon>Pseudomonadota</taxon>
        <taxon>Alphaproteobacteria</taxon>
        <taxon>Sphingomonadales</taxon>
        <taxon>Sphingomonadaceae</taxon>
        <taxon>Sphingopyxis</taxon>
    </lineage>
</organism>
<dbReference type="RefSeq" id="WP_054589039.1">
    <property type="nucleotide sequence ID" value="NZ_CP012700.1"/>
</dbReference>
<keyword evidence="2" id="KW-0472">Membrane</keyword>
<dbReference type="Gene3D" id="2.40.170.20">
    <property type="entry name" value="TonB-dependent receptor, beta-barrel domain"/>
    <property type="match status" value="1"/>
</dbReference>
<protein>
    <recommendedName>
        <fullName evidence="9">TonB-dependent receptor</fullName>
    </recommendedName>
</protein>
<keyword evidence="3" id="KW-0998">Cell outer membrane</keyword>